<evidence type="ECO:0000256" key="2">
    <source>
        <dbReference type="ARBA" id="ARBA00022448"/>
    </source>
</evidence>
<dbReference type="AlphaFoldDB" id="A0A168ALV9"/>
<feature type="transmembrane region" description="Helical" evidence="8">
    <location>
        <begin position="508"/>
        <end position="527"/>
    </location>
</feature>
<dbReference type="EMBL" id="AZHB01000006">
    <property type="protein sequence ID" value="OAA68920.1"/>
    <property type="molecule type" value="Genomic_DNA"/>
</dbReference>
<dbReference type="GO" id="GO:0140115">
    <property type="term" value="P:export across plasma membrane"/>
    <property type="evidence" value="ECO:0007669"/>
    <property type="project" value="UniProtKB-ARBA"/>
</dbReference>
<feature type="transmembrane region" description="Helical" evidence="8">
    <location>
        <begin position="417"/>
        <end position="435"/>
    </location>
</feature>
<evidence type="ECO:0000256" key="8">
    <source>
        <dbReference type="SAM" id="Phobius"/>
    </source>
</evidence>
<dbReference type="FunFam" id="1.20.1720.10:FF:000009">
    <property type="entry name" value="MFS multidrug transporter"/>
    <property type="match status" value="1"/>
</dbReference>
<keyword evidence="11" id="KW-1185">Reference proteome</keyword>
<evidence type="ECO:0000256" key="1">
    <source>
        <dbReference type="ARBA" id="ARBA00004141"/>
    </source>
</evidence>
<feature type="compositionally biased region" description="Polar residues" evidence="7">
    <location>
        <begin position="28"/>
        <end position="37"/>
    </location>
</feature>
<dbReference type="InterPro" id="IPR036259">
    <property type="entry name" value="MFS_trans_sf"/>
</dbReference>
<feature type="region of interest" description="Disordered" evidence="7">
    <location>
        <begin position="1"/>
        <end position="41"/>
    </location>
</feature>
<evidence type="ECO:0000313" key="11">
    <source>
        <dbReference type="Proteomes" id="UP000076744"/>
    </source>
</evidence>
<dbReference type="GeneID" id="30019587"/>
<dbReference type="Proteomes" id="UP000076744">
    <property type="component" value="Unassembled WGS sequence"/>
</dbReference>
<feature type="transmembrane region" description="Helical" evidence="8">
    <location>
        <begin position="483"/>
        <end position="501"/>
    </location>
</feature>
<dbReference type="PANTHER" id="PTHR23502">
    <property type="entry name" value="MAJOR FACILITATOR SUPERFAMILY"/>
    <property type="match status" value="1"/>
</dbReference>
<organism evidence="10 11">
    <name type="scientific">Cordyceps fumosorosea (strain ARSEF 2679)</name>
    <name type="common">Isaria fumosorosea</name>
    <dbReference type="NCBI Taxonomy" id="1081104"/>
    <lineage>
        <taxon>Eukaryota</taxon>
        <taxon>Fungi</taxon>
        <taxon>Dikarya</taxon>
        <taxon>Ascomycota</taxon>
        <taxon>Pezizomycotina</taxon>
        <taxon>Sordariomycetes</taxon>
        <taxon>Hypocreomycetidae</taxon>
        <taxon>Hypocreales</taxon>
        <taxon>Cordycipitaceae</taxon>
        <taxon>Cordyceps</taxon>
    </lineage>
</organism>
<dbReference type="PRINTS" id="PR01035">
    <property type="entry name" value="TCRTETA"/>
</dbReference>
<feature type="domain" description="Major facilitator superfamily (MFS) profile" evidence="9">
    <location>
        <begin position="92"/>
        <end position="532"/>
    </location>
</feature>
<gene>
    <name evidence="10" type="ORF">ISF_03295</name>
</gene>
<keyword evidence="5 8" id="KW-0472">Membrane</keyword>
<evidence type="ECO:0000256" key="4">
    <source>
        <dbReference type="ARBA" id="ARBA00022989"/>
    </source>
</evidence>
<dbReference type="RefSeq" id="XP_018705790.1">
    <property type="nucleotide sequence ID" value="XM_018846901.1"/>
</dbReference>
<protein>
    <submittedName>
        <fullName evidence="10">Major facilitator superfamily transporter</fullName>
    </submittedName>
</protein>
<keyword evidence="2" id="KW-0813">Transport</keyword>
<dbReference type="PANTHER" id="PTHR23502:SF51">
    <property type="entry name" value="QUINIDINE RESISTANCE PROTEIN 1-RELATED"/>
    <property type="match status" value="1"/>
</dbReference>
<comment type="caution">
    <text evidence="10">The sequence shown here is derived from an EMBL/GenBank/DDBJ whole genome shotgun (WGS) entry which is preliminary data.</text>
</comment>
<feature type="transmembrane region" description="Helical" evidence="8">
    <location>
        <begin position="247"/>
        <end position="265"/>
    </location>
</feature>
<feature type="transmembrane region" description="Helical" evidence="8">
    <location>
        <begin position="90"/>
        <end position="111"/>
    </location>
</feature>
<dbReference type="PROSITE" id="PS50850">
    <property type="entry name" value="MFS"/>
    <property type="match status" value="1"/>
</dbReference>
<feature type="transmembrane region" description="Helical" evidence="8">
    <location>
        <begin position="123"/>
        <end position="146"/>
    </location>
</feature>
<dbReference type="InterPro" id="IPR001958">
    <property type="entry name" value="Tet-R_TetA/multi-R_MdtG-like"/>
</dbReference>
<dbReference type="GO" id="GO:0005886">
    <property type="term" value="C:plasma membrane"/>
    <property type="evidence" value="ECO:0007669"/>
    <property type="project" value="TreeGrafter"/>
</dbReference>
<feature type="transmembrane region" description="Helical" evidence="8">
    <location>
        <begin position="158"/>
        <end position="176"/>
    </location>
</feature>
<keyword evidence="6" id="KW-0325">Glycoprotein</keyword>
<evidence type="ECO:0000313" key="10">
    <source>
        <dbReference type="EMBL" id="OAA68920.1"/>
    </source>
</evidence>
<dbReference type="STRING" id="1081104.A0A168ALV9"/>
<dbReference type="FunFam" id="1.20.1250.20:FF:000172">
    <property type="entry name" value="MFS multidrug resistance transporter"/>
    <property type="match status" value="1"/>
</dbReference>
<dbReference type="SUPFAM" id="SSF103473">
    <property type="entry name" value="MFS general substrate transporter"/>
    <property type="match status" value="1"/>
</dbReference>
<dbReference type="GO" id="GO:0015137">
    <property type="term" value="F:citrate transmembrane transporter activity"/>
    <property type="evidence" value="ECO:0007669"/>
    <property type="project" value="UniProtKB-ARBA"/>
</dbReference>
<feature type="transmembrane region" description="Helical" evidence="8">
    <location>
        <begin position="328"/>
        <end position="351"/>
    </location>
</feature>
<accession>A0A168ALV9</accession>
<evidence type="ECO:0000256" key="3">
    <source>
        <dbReference type="ARBA" id="ARBA00022692"/>
    </source>
</evidence>
<dbReference type="Gene3D" id="1.20.1250.20">
    <property type="entry name" value="MFS general substrate transporter like domains"/>
    <property type="match status" value="1"/>
</dbReference>
<evidence type="ECO:0000256" key="6">
    <source>
        <dbReference type="ARBA" id="ARBA00023180"/>
    </source>
</evidence>
<sequence>MGLPSETLASPGASPDPSAGTPCPPQPNRQSSENSSISDEDGLWVQAPATEAAPVTGVQPSAVLEAPSGAVQLSRVASAPYTVFSQRARVGITVMVCFASMVSPMTSNIYFPALDSVAHDLGVSLALINLTLTTYMIFQGVAPTLLGDFGDKAGRRPAYTLSFLVFLGANVGLALQRDYATLMILRCLQAAGSSGTLALGYGVVADLAPRSTRGKYMGYLGAAINVGPTLGPFLGGVLSQTLGWPSIFWFLAIFVAAFLVPWVLLAPETGRNVVGNGSYAAQKWNRPLVPCSRDRRPKEEMPASQRPRLSIPNPLGTLVMVFEKEMGCILLIAAVIYLCFILVAATMGTLLKEIYHYNDLQAGLCYLPYGLGCCVTSVVQGYAQNWNYRRIANKVGFDLKSKEHGEKFPIERARLQLIYPSMLVGASALIGYGWALQMETSVAVPLVMVFIIGMMIPTSLNMITTLMVDLFPEAPASAAAANNLVRCLLGAAATAVIEYMLNGMGRGWCFTFLALLMFACVPWVLYIEHVGPRWRAEKRQRQELRKLNESL</sequence>
<dbReference type="InterPro" id="IPR020846">
    <property type="entry name" value="MFS_dom"/>
</dbReference>
<dbReference type="InterPro" id="IPR011701">
    <property type="entry name" value="MFS"/>
</dbReference>
<evidence type="ECO:0000259" key="9">
    <source>
        <dbReference type="PROSITE" id="PS50850"/>
    </source>
</evidence>
<name>A0A168ALV9_CORFA</name>
<keyword evidence="4 8" id="KW-1133">Transmembrane helix</keyword>
<proteinExistence type="predicted"/>
<keyword evidence="3 8" id="KW-0812">Transmembrane</keyword>
<feature type="transmembrane region" description="Helical" evidence="8">
    <location>
        <begin position="216"/>
        <end position="235"/>
    </location>
</feature>
<evidence type="ECO:0000256" key="7">
    <source>
        <dbReference type="SAM" id="MobiDB-lite"/>
    </source>
</evidence>
<evidence type="ECO:0000256" key="5">
    <source>
        <dbReference type="ARBA" id="ARBA00023136"/>
    </source>
</evidence>
<dbReference type="OrthoDB" id="440553at2759"/>
<dbReference type="Pfam" id="PF07690">
    <property type="entry name" value="MFS_1"/>
    <property type="match status" value="1"/>
</dbReference>
<comment type="subcellular location">
    <subcellularLocation>
        <location evidence="1">Membrane</location>
        <topology evidence="1">Multi-pass membrane protein</topology>
    </subcellularLocation>
</comment>
<feature type="transmembrane region" description="Helical" evidence="8">
    <location>
        <begin position="442"/>
        <end position="463"/>
    </location>
</feature>
<reference evidence="10 11" key="1">
    <citation type="journal article" date="2016" name="Genome Biol. Evol.">
        <title>Divergent and convergent evolution of fungal pathogenicity.</title>
        <authorList>
            <person name="Shang Y."/>
            <person name="Xiao G."/>
            <person name="Zheng P."/>
            <person name="Cen K."/>
            <person name="Zhan S."/>
            <person name="Wang C."/>
        </authorList>
    </citation>
    <scope>NUCLEOTIDE SEQUENCE [LARGE SCALE GENOMIC DNA]</scope>
    <source>
        <strain evidence="10 11">ARSEF 2679</strain>
    </source>
</reference>